<feature type="domain" description="Aldehyde dehydrogenase" evidence="5">
    <location>
        <begin position="20"/>
        <end position="474"/>
    </location>
</feature>
<dbReference type="EC" id="1.2.1.16" evidence="6"/>
<dbReference type="Proteomes" id="UP000620262">
    <property type="component" value="Unassembled WGS sequence"/>
</dbReference>
<reference evidence="6 7" key="1">
    <citation type="submission" date="2020-10" db="EMBL/GenBank/DDBJ databases">
        <title>Sequencing the genomes of 1000 actinobacteria strains.</title>
        <authorList>
            <person name="Klenk H.-P."/>
        </authorList>
    </citation>
    <scope>NUCLEOTIDE SEQUENCE [LARGE SCALE GENOMIC DNA]</scope>
    <source>
        <strain evidence="6 7">DSM 7307</strain>
    </source>
</reference>
<evidence type="ECO:0000256" key="3">
    <source>
        <dbReference type="PROSITE-ProRule" id="PRU10007"/>
    </source>
</evidence>
<name>A0ABR9IR11_RHIVS</name>
<evidence type="ECO:0000313" key="7">
    <source>
        <dbReference type="Proteomes" id="UP000620262"/>
    </source>
</evidence>
<dbReference type="PROSITE" id="PS00687">
    <property type="entry name" value="ALDEHYDE_DEHYDR_GLU"/>
    <property type="match status" value="1"/>
</dbReference>
<comment type="caution">
    <text evidence="6">The sequence shown here is derived from an EMBL/GenBank/DDBJ whole genome shotgun (WGS) entry which is preliminary data.</text>
</comment>
<comment type="similarity">
    <text evidence="1 4">Belongs to the aldehyde dehydrogenase family.</text>
</comment>
<dbReference type="Pfam" id="PF00171">
    <property type="entry name" value="Aldedh"/>
    <property type="match status" value="1"/>
</dbReference>
<evidence type="ECO:0000313" key="6">
    <source>
        <dbReference type="EMBL" id="MBE1505604.1"/>
    </source>
</evidence>
<dbReference type="PANTHER" id="PTHR43353">
    <property type="entry name" value="SUCCINATE-SEMIALDEHYDE DEHYDROGENASE, MITOCHONDRIAL"/>
    <property type="match status" value="1"/>
</dbReference>
<dbReference type="InterPro" id="IPR029510">
    <property type="entry name" value="Ald_DH_CS_GLU"/>
</dbReference>
<protein>
    <submittedName>
        <fullName evidence="6">Succinate-semialdehyde dehydrogenase/glutarate-semialdehyde dehydrogenase</fullName>
        <ecNumber evidence="6">1.2.1.16</ecNumber>
        <ecNumber evidence="6">1.2.1.20</ecNumber>
        <ecNumber evidence="6">1.2.1.79</ecNumber>
    </submittedName>
</protein>
<evidence type="ECO:0000256" key="1">
    <source>
        <dbReference type="ARBA" id="ARBA00009986"/>
    </source>
</evidence>
<dbReference type="InterPro" id="IPR010102">
    <property type="entry name" value="Succ_semiAld_DH"/>
</dbReference>
<gene>
    <name evidence="6" type="ORF">H4W29_002785</name>
</gene>
<keyword evidence="7" id="KW-1185">Reference proteome</keyword>
<dbReference type="EC" id="1.2.1.79" evidence="6"/>
<feature type="active site" evidence="3">
    <location>
        <position position="251"/>
    </location>
</feature>
<sequence>MKLIEDNALIGGGWGGAVDSKRFVVLNPADGSELATVPDCGAAEAQQAVDAAARAFKTWCKTLASERSAVLRRWAELMLANQEDLARLLTAEQGKPLAEARGEVAYAAGFLTWFAEEGRRSHGGVVPSHKADARIVVMKEPVGVVAAVTPWNFPLAMITRKVGPALAAGCTIIIKPAEDTPLSALALARLGEEAGVPAGVVNVVTTKSPADVVGVWMKSPVVRKFSFTGSTATGKLLMRQSADTVKRISLELGGNAPLIVFDDADIDQAVRGTIASKFRNTGQTCVCANRILVEDGIYDRYAEALAKAVAAMKVAPGVEDGALQGPLINAPALTKVERHVSDAVEKGAKVLTGGKRHERGGLFYAPTVLTGMTKDMALATEETFGPVAGLFRFKGEEEAIALANDTETGLSAYFFTQNLGRAWRVAEALEAGMVGINEGVISTEVAPFGGVKQSGLGREGAAEGLDEYLESKYVLFGGLAG</sequence>
<dbReference type="InterPro" id="IPR016162">
    <property type="entry name" value="Ald_DH_N"/>
</dbReference>
<keyword evidence="2 4" id="KW-0560">Oxidoreductase</keyword>
<dbReference type="NCBIfam" id="TIGR01780">
    <property type="entry name" value="SSADH"/>
    <property type="match status" value="1"/>
</dbReference>
<dbReference type="RefSeq" id="WP_192729435.1">
    <property type="nucleotide sequence ID" value="NZ_BAAAVL010000009.1"/>
</dbReference>
<dbReference type="InterPro" id="IPR050740">
    <property type="entry name" value="Aldehyde_DH_Superfamily"/>
</dbReference>
<dbReference type="GO" id="GO:0102810">
    <property type="term" value="F:glutarate-semialdehyde dehydrogenase (NADP+) activity"/>
    <property type="evidence" value="ECO:0007669"/>
    <property type="project" value="UniProtKB-EC"/>
</dbReference>
<dbReference type="CDD" id="cd07103">
    <property type="entry name" value="ALDH_F5_SSADH_GabD"/>
    <property type="match status" value="1"/>
</dbReference>
<proteinExistence type="inferred from homology"/>
<dbReference type="EMBL" id="JADBEC010000001">
    <property type="protein sequence ID" value="MBE1505604.1"/>
    <property type="molecule type" value="Genomic_DNA"/>
</dbReference>
<dbReference type="Gene3D" id="3.40.309.10">
    <property type="entry name" value="Aldehyde Dehydrogenase, Chain A, domain 2"/>
    <property type="match status" value="1"/>
</dbReference>
<dbReference type="InterPro" id="IPR016160">
    <property type="entry name" value="Ald_DH_CS_CYS"/>
</dbReference>
<dbReference type="SUPFAM" id="SSF53720">
    <property type="entry name" value="ALDH-like"/>
    <property type="match status" value="1"/>
</dbReference>
<dbReference type="InterPro" id="IPR016161">
    <property type="entry name" value="Ald_DH/histidinol_DH"/>
</dbReference>
<evidence type="ECO:0000256" key="4">
    <source>
        <dbReference type="RuleBase" id="RU003345"/>
    </source>
</evidence>
<evidence type="ECO:0000259" key="5">
    <source>
        <dbReference type="Pfam" id="PF00171"/>
    </source>
</evidence>
<dbReference type="InterPro" id="IPR015590">
    <property type="entry name" value="Aldehyde_DH_dom"/>
</dbReference>
<dbReference type="GO" id="GO:0036243">
    <property type="term" value="F:succinate-semialdehyde dehydrogenase (NADP+) activity"/>
    <property type="evidence" value="ECO:0007669"/>
    <property type="project" value="UniProtKB-EC"/>
</dbReference>
<organism evidence="6 7">
    <name type="scientific">Rhizobium viscosum</name>
    <name type="common">Arthrobacter viscosus</name>
    <dbReference type="NCBI Taxonomy" id="1673"/>
    <lineage>
        <taxon>Bacteria</taxon>
        <taxon>Pseudomonadati</taxon>
        <taxon>Pseudomonadota</taxon>
        <taxon>Alphaproteobacteria</taxon>
        <taxon>Hyphomicrobiales</taxon>
        <taxon>Rhizobiaceae</taxon>
        <taxon>Rhizobium/Agrobacterium group</taxon>
        <taxon>Rhizobium</taxon>
    </lineage>
</organism>
<evidence type="ECO:0000256" key="2">
    <source>
        <dbReference type="ARBA" id="ARBA00023002"/>
    </source>
</evidence>
<dbReference type="PANTHER" id="PTHR43353:SF5">
    <property type="entry name" value="SUCCINATE-SEMIALDEHYDE DEHYDROGENASE, MITOCHONDRIAL"/>
    <property type="match status" value="1"/>
</dbReference>
<accession>A0ABR9IR11</accession>
<dbReference type="PROSITE" id="PS00070">
    <property type="entry name" value="ALDEHYDE_DEHYDR_CYS"/>
    <property type="match status" value="1"/>
</dbReference>
<dbReference type="Gene3D" id="3.40.605.10">
    <property type="entry name" value="Aldehyde Dehydrogenase, Chain A, domain 1"/>
    <property type="match status" value="1"/>
</dbReference>
<dbReference type="EC" id="1.2.1.20" evidence="6"/>
<dbReference type="InterPro" id="IPR016163">
    <property type="entry name" value="Ald_DH_C"/>
</dbReference>